<dbReference type="AlphaFoldDB" id="A0A7G5C1U9"/>
<evidence type="ECO:0000256" key="5">
    <source>
        <dbReference type="ARBA" id="ARBA00023136"/>
    </source>
</evidence>
<keyword evidence="2" id="KW-1003">Cell membrane</keyword>
<accession>A0A7G5C1U9</accession>
<evidence type="ECO:0000256" key="2">
    <source>
        <dbReference type="ARBA" id="ARBA00022475"/>
    </source>
</evidence>
<feature type="transmembrane region" description="Helical" evidence="6">
    <location>
        <begin position="56"/>
        <end position="76"/>
    </location>
</feature>
<evidence type="ECO:0000256" key="3">
    <source>
        <dbReference type="ARBA" id="ARBA00022692"/>
    </source>
</evidence>
<dbReference type="KEGG" id="cchl:FPL14_19835"/>
<keyword evidence="4 6" id="KW-1133">Transmembrane helix</keyword>
<protein>
    <submittedName>
        <fullName evidence="7">CidA/LrgA family protein</fullName>
    </submittedName>
</protein>
<evidence type="ECO:0000256" key="6">
    <source>
        <dbReference type="SAM" id="Phobius"/>
    </source>
</evidence>
<keyword evidence="3 6" id="KW-0812">Transmembrane</keyword>
<evidence type="ECO:0000313" key="8">
    <source>
        <dbReference type="Proteomes" id="UP000515679"/>
    </source>
</evidence>
<proteinExistence type="predicted"/>
<evidence type="ECO:0000313" key="7">
    <source>
        <dbReference type="EMBL" id="QMV43183.1"/>
    </source>
</evidence>
<organism evidence="7 8">
    <name type="scientific">Cohnella cholangitidis</name>
    <dbReference type="NCBI Taxonomy" id="2598458"/>
    <lineage>
        <taxon>Bacteria</taxon>
        <taxon>Bacillati</taxon>
        <taxon>Bacillota</taxon>
        <taxon>Bacilli</taxon>
        <taxon>Bacillales</taxon>
        <taxon>Paenibacillaceae</taxon>
        <taxon>Cohnella</taxon>
    </lineage>
</organism>
<dbReference type="PANTHER" id="PTHR33931:SF2">
    <property type="entry name" value="HOLIN-LIKE PROTEIN CIDA"/>
    <property type="match status" value="1"/>
</dbReference>
<dbReference type="Pfam" id="PF03788">
    <property type="entry name" value="LrgA"/>
    <property type="match status" value="1"/>
</dbReference>
<dbReference type="Proteomes" id="UP000515679">
    <property type="component" value="Chromosome"/>
</dbReference>
<dbReference type="EMBL" id="CP041969">
    <property type="protein sequence ID" value="QMV43183.1"/>
    <property type="molecule type" value="Genomic_DNA"/>
</dbReference>
<reference evidence="7 8" key="1">
    <citation type="submission" date="2019-07" db="EMBL/GenBank/DDBJ databases">
        <authorList>
            <person name="Kim J.K."/>
            <person name="Cheong H.-M."/>
            <person name="Choi Y."/>
            <person name="Hwang K.J."/>
            <person name="Lee S."/>
            <person name="Choi C."/>
        </authorList>
    </citation>
    <scope>NUCLEOTIDE SEQUENCE [LARGE SCALE GENOMIC DNA]</scope>
    <source>
        <strain evidence="7 8">KS 22</strain>
    </source>
</reference>
<keyword evidence="5 6" id="KW-0472">Membrane</keyword>
<gene>
    <name evidence="7" type="ORF">FPL14_19835</name>
</gene>
<evidence type="ECO:0000256" key="4">
    <source>
        <dbReference type="ARBA" id="ARBA00022989"/>
    </source>
</evidence>
<sequence length="121" mass="13691">MLGLAILLGFEFIGYMVHHFLRFPLPPSVIGLILLVLSLFRGWVKPEWIEQPAEFLLKHMMVFFAPTIVGVMIFFSRIGDEWIAISFSLIGSTLCVLLVTGWTITKLAGKGERRNNARRDG</sequence>
<dbReference type="InterPro" id="IPR005538">
    <property type="entry name" value="LrgA/CidA"/>
</dbReference>
<name>A0A7G5C1U9_9BACL</name>
<dbReference type="RefSeq" id="WP_182299415.1">
    <property type="nucleotide sequence ID" value="NZ_CP041969.1"/>
</dbReference>
<dbReference type="GO" id="GO:0005886">
    <property type="term" value="C:plasma membrane"/>
    <property type="evidence" value="ECO:0007669"/>
    <property type="project" value="UniProtKB-SubCell"/>
</dbReference>
<dbReference type="PANTHER" id="PTHR33931">
    <property type="entry name" value="HOLIN-LIKE PROTEIN CIDA-RELATED"/>
    <property type="match status" value="1"/>
</dbReference>
<keyword evidence="8" id="KW-1185">Reference proteome</keyword>
<evidence type="ECO:0000256" key="1">
    <source>
        <dbReference type="ARBA" id="ARBA00004651"/>
    </source>
</evidence>
<feature type="transmembrane region" description="Helical" evidence="6">
    <location>
        <begin position="82"/>
        <end position="104"/>
    </location>
</feature>
<comment type="subcellular location">
    <subcellularLocation>
        <location evidence="1">Cell membrane</location>
        <topology evidence="1">Multi-pass membrane protein</topology>
    </subcellularLocation>
</comment>
<feature type="transmembrane region" description="Helical" evidence="6">
    <location>
        <begin position="24"/>
        <end position="44"/>
    </location>
</feature>